<protein>
    <recommendedName>
        <fullName evidence="5">HTH araC/xylS-type domain-containing protein</fullName>
    </recommendedName>
</protein>
<organism evidence="6 7">
    <name type="scientific">Kibdelosporangium aridum</name>
    <dbReference type="NCBI Taxonomy" id="2030"/>
    <lineage>
        <taxon>Bacteria</taxon>
        <taxon>Bacillati</taxon>
        <taxon>Actinomycetota</taxon>
        <taxon>Actinomycetes</taxon>
        <taxon>Pseudonocardiales</taxon>
        <taxon>Pseudonocardiaceae</taxon>
        <taxon>Kibdelosporangium</taxon>
    </lineage>
</organism>
<dbReference type="InterPro" id="IPR009057">
    <property type="entry name" value="Homeodomain-like_sf"/>
</dbReference>
<dbReference type="SUPFAM" id="SSF46689">
    <property type="entry name" value="Homeodomain-like"/>
    <property type="match status" value="1"/>
</dbReference>
<dbReference type="GO" id="GO:0043565">
    <property type="term" value="F:sequence-specific DNA binding"/>
    <property type="evidence" value="ECO:0007669"/>
    <property type="project" value="InterPro"/>
</dbReference>
<dbReference type="PANTHER" id="PTHR46796:SF12">
    <property type="entry name" value="HTH-TYPE DNA-BINDING TRANSCRIPTIONAL ACTIVATOR EUTR"/>
    <property type="match status" value="1"/>
</dbReference>
<dbReference type="Gene3D" id="1.10.10.60">
    <property type="entry name" value="Homeodomain-like"/>
    <property type="match status" value="1"/>
</dbReference>
<evidence type="ECO:0000259" key="5">
    <source>
        <dbReference type="PROSITE" id="PS01124"/>
    </source>
</evidence>
<gene>
    <name evidence="6" type="ORF">DMH04_03605</name>
</gene>
<evidence type="ECO:0000313" key="6">
    <source>
        <dbReference type="EMBL" id="RSM90563.1"/>
    </source>
</evidence>
<accession>A0A428ZRF3</accession>
<evidence type="ECO:0000313" key="7">
    <source>
        <dbReference type="Proteomes" id="UP000287547"/>
    </source>
</evidence>
<keyword evidence="2" id="KW-0238">DNA-binding</keyword>
<dbReference type="PROSITE" id="PS01124">
    <property type="entry name" value="HTH_ARAC_FAMILY_2"/>
    <property type="match status" value="1"/>
</dbReference>
<proteinExistence type="predicted"/>
<dbReference type="SMART" id="SM00342">
    <property type="entry name" value="HTH_ARAC"/>
    <property type="match status" value="1"/>
</dbReference>
<keyword evidence="3" id="KW-0804">Transcription</keyword>
<dbReference type="InterPro" id="IPR018060">
    <property type="entry name" value="HTH_AraC"/>
</dbReference>
<dbReference type="PANTHER" id="PTHR46796">
    <property type="entry name" value="HTH-TYPE TRANSCRIPTIONAL ACTIVATOR RHAS-RELATED"/>
    <property type="match status" value="1"/>
</dbReference>
<feature type="domain" description="HTH araC/xylS-type" evidence="5">
    <location>
        <begin position="167"/>
        <end position="270"/>
    </location>
</feature>
<evidence type="ECO:0000256" key="4">
    <source>
        <dbReference type="SAM" id="MobiDB-lite"/>
    </source>
</evidence>
<evidence type="ECO:0000256" key="1">
    <source>
        <dbReference type="ARBA" id="ARBA00023015"/>
    </source>
</evidence>
<evidence type="ECO:0000256" key="3">
    <source>
        <dbReference type="ARBA" id="ARBA00023163"/>
    </source>
</evidence>
<sequence length="294" mass="31938">MTKSSGSCRGPDRTGYRRPQPLKPSCCRRENAVGHYQRAKVHEGQPSTDDRTIQLRLFLELRGVSMTGVQPDDLEVQLYGMTLRVSRAAVADAIGKRRASQDPRVHDSVGQAWLATASALGDGAVANLFKQSPMAAAHFEQVLIHGLLDSHPEALLGQANAMPDPVRRAVDFCADHAGDPITTADIALAARVSVRSLQRMFRTYLGLSPLEHLQRVRLKRAHEDLKAIAAGEAEGTVAEVASRWGFAHLGRFAGLYRKTYGHSPVQTLRAAPRPSPNNTAPRGDSLCTAAPLCR</sequence>
<reference evidence="6 7" key="1">
    <citation type="submission" date="2018-05" db="EMBL/GenBank/DDBJ databases">
        <title>Evolution of GPA BGCs.</title>
        <authorList>
            <person name="Waglechner N."/>
            <person name="Wright G.D."/>
        </authorList>
    </citation>
    <scope>NUCLEOTIDE SEQUENCE [LARGE SCALE GENOMIC DNA]</scope>
    <source>
        <strain evidence="6 7">A82846</strain>
    </source>
</reference>
<dbReference type="Proteomes" id="UP000287547">
    <property type="component" value="Unassembled WGS sequence"/>
</dbReference>
<dbReference type="EMBL" id="QHKI01000002">
    <property type="protein sequence ID" value="RSM90563.1"/>
    <property type="molecule type" value="Genomic_DNA"/>
</dbReference>
<dbReference type="AlphaFoldDB" id="A0A428ZRF3"/>
<comment type="caution">
    <text evidence="6">The sequence shown here is derived from an EMBL/GenBank/DDBJ whole genome shotgun (WGS) entry which is preliminary data.</text>
</comment>
<name>A0A428ZRF3_KIBAR</name>
<keyword evidence="1" id="KW-0805">Transcription regulation</keyword>
<dbReference type="Pfam" id="PF12833">
    <property type="entry name" value="HTH_18"/>
    <property type="match status" value="1"/>
</dbReference>
<dbReference type="OrthoDB" id="5464689at2"/>
<feature type="region of interest" description="Disordered" evidence="4">
    <location>
        <begin position="1"/>
        <end position="26"/>
    </location>
</feature>
<evidence type="ECO:0000256" key="2">
    <source>
        <dbReference type="ARBA" id="ARBA00023125"/>
    </source>
</evidence>
<dbReference type="InterPro" id="IPR050204">
    <property type="entry name" value="AraC_XylS_family_regulators"/>
</dbReference>
<dbReference type="GO" id="GO:0003700">
    <property type="term" value="F:DNA-binding transcription factor activity"/>
    <property type="evidence" value="ECO:0007669"/>
    <property type="project" value="InterPro"/>
</dbReference>